<dbReference type="GO" id="GO:0000978">
    <property type="term" value="F:RNA polymerase II cis-regulatory region sequence-specific DNA binding"/>
    <property type="evidence" value="ECO:0000318"/>
    <property type="project" value="GO_Central"/>
</dbReference>
<dbReference type="EMBL" id="DS644343">
    <property type="protein sequence ID" value="EEC02067.1"/>
    <property type="molecule type" value="Genomic_DNA"/>
</dbReference>
<keyword evidence="3" id="KW-0677">Repeat</keyword>
<dbReference type="VEuPathDB" id="VectorBase:ISCW001542"/>
<keyword evidence="2" id="KW-0479">Metal-binding</keyword>
<dbReference type="AlphaFoldDB" id="B7P645"/>
<evidence type="ECO:0000256" key="6">
    <source>
        <dbReference type="ARBA" id="ARBA00023242"/>
    </source>
</evidence>
<evidence type="ECO:0000313" key="12">
    <source>
        <dbReference type="Proteomes" id="UP000001555"/>
    </source>
</evidence>
<keyword evidence="4 7" id="KW-0863">Zinc-finger</keyword>
<reference evidence="10 12" key="1">
    <citation type="submission" date="2008-03" db="EMBL/GenBank/DDBJ databases">
        <title>Annotation of Ixodes scapularis.</title>
        <authorList>
            <consortium name="Ixodes scapularis Genome Project Consortium"/>
            <person name="Caler E."/>
            <person name="Hannick L.I."/>
            <person name="Bidwell S."/>
            <person name="Joardar V."/>
            <person name="Thiagarajan M."/>
            <person name="Amedeo P."/>
            <person name="Galinsky K.J."/>
            <person name="Schobel S."/>
            <person name="Inman J."/>
            <person name="Hostetler J."/>
            <person name="Miller J."/>
            <person name="Hammond M."/>
            <person name="Megy K."/>
            <person name="Lawson D."/>
            <person name="Kodira C."/>
            <person name="Sutton G."/>
            <person name="Meyer J."/>
            <person name="Hill C.A."/>
            <person name="Birren B."/>
            <person name="Nene V."/>
            <person name="Collins F."/>
            <person name="Alarcon-Chaidez F."/>
            <person name="Wikel S."/>
            <person name="Strausberg R."/>
        </authorList>
    </citation>
    <scope>NUCLEOTIDE SEQUENCE [LARGE SCALE GENOMIC DNA]</scope>
    <source>
        <strain evidence="12">Wikel</strain>
        <strain evidence="10">Wikel colony</strain>
    </source>
</reference>
<keyword evidence="12" id="KW-1185">Reference proteome</keyword>
<dbReference type="STRING" id="6945.B7P645"/>
<feature type="compositionally biased region" description="Polar residues" evidence="8">
    <location>
        <begin position="395"/>
        <end position="414"/>
    </location>
</feature>
<gene>
    <name evidence="10" type="ORF">IscW_ISCW001542</name>
</gene>
<dbReference type="Proteomes" id="UP000001555">
    <property type="component" value="Unassembled WGS sequence"/>
</dbReference>
<dbReference type="EMBL" id="ABJB010068243">
    <property type="status" value="NOT_ANNOTATED_CDS"/>
    <property type="molecule type" value="Genomic_DNA"/>
</dbReference>
<evidence type="ECO:0000256" key="1">
    <source>
        <dbReference type="ARBA" id="ARBA00004123"/>
    </source>
</evidence>
<dbReference type="EMBL" id="ABJB010301834">
    <property type="status" value="NOT_ANNOTATED_CDS"/>
    <property type="molecule type" value="Genomic_DNA"/>
</dbReference>
<dbReference type="PaxDb" id="6945-B7P645"/>
<organism>
    <name type="scientific">Ixodes scapularis</name>
    <name type="common">Black-legged tick</name>
    <name type="synonym">Deer tick</name>
    <dbReference type="NCBI Taxonomy" id="6945"/>
    <lineage>
        <taxon>Eukaryota</taxon>
        <taxon>Metazoa</taxon>
        <taxon>Ecdysozoa</taxon>
        <taxon>Arthropoda</taxon>
        <taxon>Chelicerata</taxon>
        <taxon>Arachnida</taxon>
        <taxon>Acari</taxon>
        <taxon>Parasitiformes</taxon>
        <taxon>Ixodida</taxon>
        <taxon>Ixodoidea</taxon>
        <taxon>Ixodidae</taxon>
        <taxon>Ixodinae</taxon>
        <taxon>Ixodes</taxon>
    </lineage>
</organism>
<keyword evidence="6" id="KW-0539">Nucleus</keyword>
<dbReference type="EMBL" id="ABJB010392820">
    <property type="status" value="NOT_ANNOTATED_CDS"/>
    <property type="molecule type" value="Genomic_DNA"/>
</dbReference>
<dbReference type="EMBL" id="ABJB010190774">
    <property type="status" value="NOT_ANNOTATED_CDS"/>
    <property type="molecule type" value="Genomic_DNA"/>
</dbReference>
<evidence type="ECO:0000256" key="7">
    <source>
        <dbReference type="PROSITE-ProRule" id="PRU00042"/>
    </source>
</evidence>
<dbReference type="OrthoDB" id="6155966at2759"/>
<evidence type="ECO:0000256" key="5">
    <source>
        <dbReference type="ARBA" id="ARBA00022833"/>
    </source>
</evidence>
<evidence type="ECO:0000256" key="8">
    <source>
        <dbReference type="SAM" id="MobiDB-lite"/>
    </source>
</evidence>
<dbReference type="EMBL" id="ABJB010918390">
    <property type="status" value="NOT_ANNOTATED_CDS"/>
    <property type="molecule type" value="Genomic_DNA"/>
</dbReference>
<feature type="domain" description="C2H2-type" evidence="9">
    <location>
        <begin position="496"/>
        <end position="523"/>
    </location>
</feature>
<protein>
    <submittedName>
        <fullName evidence="10 11">Senseless, putative</fullName>
    </submittedName>
</protein>
<feature type="compositionally biased region" description="Low complexity" evidence="8">
    <location>
        <begin position="224"/>
        <end position="237"/>
    </location>
</feature>
<evidence type="ECO:0000256" key="3">
    <source>
        <dbReference type="ARBA" id="ARBA00022737"/>
    </source>
</evidence>
<dbReference type="PANTHER" id="PTHR24394">
    <property type="entry name" value="ZINC FINGER PROTEIN"/>
    <property type="match status" value="1"/>
</dbReference>
<feature type="non-terminal residue" evidence="10">
    <location>
        <position position="1"/>
    </location>
</feature>
<keyword evidence="5" id="KW-0862">Zinc</keyword>
<dbReference type="SUPFAM" id="SSF57667">
    <property type="entry name" value="beta-beta-alpha zinc fingers"/>
    <property type="match status" value="1"/>
</dbReference>
<feature type="region of interest" description="Disordered" evidence="8">
    <location>
        <begin position="61"/>
        <end position="85"/>
    </location>
</feature>
<dbReference type="GO" id="GO:0001227">
    <property type="term" value="F:DNA-binding transcription repressor activity, RNA polymerase II-specific"/>
    <property type="evidence" value="ECO:0000318"/>
    <property type="project" value="GO_Central"/>
</dbReference>
<dbReference type="EMBL" id="ABJB010320385">
    <property type="status" value="NOT_ANNOTATED_CDS"/>
    <property type="molecule type" value="Genomic_DNA"/>
</dbReference>
<dbReference type="PROSITE" id="PS50157">
    <property type="entry name" value="ZINC_FINGER_C2H2_2"/>
    <property type="match status" value="2"/>
</dbReference>
<dbReference type="EMBL" id="ABJB010261358">
    <property type="status" value="NOT_ANNOTATED_CDS"/>
    <property type="molecule type" value="Genomic_DNA"/>
</dbReference>
<dbReference type="PANTHER" id="PTHR24394:SF29">
    <property type="entry name" value="MYONEURIN"/>
    <property type="match status" value="1"/>
</dbReference>
<name>B7P645_IXOSC</name>
<dbReference type="FunFam" id="3.30.160.60:FF:000245">
    <property type="entry name" value="zinc finger protein Gfi-1"/>
    <property type="match status" value="1"/>
</dbReference>
<evidence type="ECO:0000256" key="2">
    <source>
        <dbReference type="ARBA" id="ARBA00022723"/>
    </source>
</evidence>
<dbReference type="PROSITE" id="PS00028">
    <property type="entry name" value="ZINC_FINGER_C2H2_1"/>
    <property type="match status" value="2"/>
</dbReference>
<sequence>YDGHLCHRRPLHTLALSATGTKAKARGTTALGARASSIQRASGRYLRPKARGVRRLMARAAASNHSETSEMKAANGRGKSDGPSWILPAHLRPRMRATYMPRAWTGGPHEEREREDRSLIGCNLATCVTLTQLASAERERAAHVDVCSRNHRNRAPEQVQHCCLKQRYTSHRAGSDTNRTSAPPHSSPPPFPYPPSSLCTQTRTLKQKKYRNERGQHRQVRTFAPPSAAPPAAQRAPTKLAEAEAPPTLPQAHPLAPHASVRSTTAAARHRTNDDGGGLSRAARMRPPCCSGTRSGDSDRRQRGREEGEIGQAVAAPPPLGQQAEIKITRERKRERERKQQRKGKREQTGDDKVTEKKITRKICGPFKPSTQVSKKNNNKQQQMFRHKKKKKSYVSRSPSQSPGQQENSAGSLNVPTDYSIQALLGLKTEPEDHQCIHCHRSFPSGSQAARRPASDSTLAAGPEAPAPCRSHYPAAFSDPVLSRQPRSLHPSPRTFECKQCGKRFKRSSTLSTHLLIHSDTRPYPCEYCGKRFHQKSDMKKHTYIHTGEWGLRRHAAAP</sequence>
<dbReference type="VEuPathDB" id="VectorBase:ISCI020916"/>
<feature type="compositionally biased region" description="Pro residues" evidence="8">
    <location>
        <begin position="185"/>
        <end position="195"/>
    </location>
</feature>
<dbReference type="VEuPathDB" id="VectorBase:ISCP_024281"/>
<feature type="compositionally biased region" description="Basic and acidic residues" evidence="8">
    <location>
        <begin position="327"/>
        <end position="338"/>
    </location>
</feature>
<dbReference type="HOGENOM" id="CLU_487998_0_0_1"/>
<dbReference type="Gene3D" id="3.30.160.60">
    <property type="entry name" value="Classic Zinc Finger"/>
    <property type="match status" value="2"/>
</dbReference>
<dbReference type="EMBL" id="ABJB010256336">
    <property type="status" value="NOT_ANNOTATED_CDS"/>
    <property type="molecule type" value="Genomic_DNA"/>
</dbReference>
<reference evidence="11" key="2">
    <citation type="submission" date="2020-05" db="UniProtKB">
        <authorList>
            <consortium name="EnsemblMetazoa"/>
        </authorList>
    </citation>
    <scope>IDENTIFICATION</scope>
    <source>
        <strain evidence="11">wikel</strain>
    </source>
</reference>
<feature type="compositionally biased region" description="Basic and acidic residues" evidence="8">
    <location>
        <begin position="296"/>
        <end position="308"/>
    </location>
</feature>
<feature type="region of interest" description="Disordered" evidence="8">
    <location>
        <begin position="171"/>
        <end position="414"/>
    </location>
</feature>
<dbReference type="InterPro" id="IPR036236">
    <property type="entry name" value="Znf_C2H2_sf"/>
</dbReference>
<accession>B7P645</accession>
<dbReference type="SMART" id="SM00355">
    <property type="entry name" value="ZnF_C2H2"/>
    <property type="match status" value="2"/>
</dbReference>
<feature type="domain" description="C2H2-type" evidence="9">
    <location>
        <begin position="524"/>
        <end position="551"/>
    </location>
</feature>
<evidence type="ECO:0000313" key="10">
    <source>
        <dbReference type="EMBL" id="EEC02067.1"/>
    </source>
</evidence>
<dbReference type="EMBL" id="ABJB010917453">
    <property type="status" value="NOT_ANNOTATED_CDS"/>
    <property type="molecule type" value="Genomic_DNA"/>
</dbReference>
<dbReference type="GO" id="GO:0005654">
    <property type="term" value="C:nucleoplasm"/>
    <property type="evidence" value="ECO:0000318"/>
    <property type="project" value="GO_Central"/>
</dbReference>
<dbReference type="FunFam" id="3.30.160.60:FF:000208">
    <property type="entry name" value="zinc finger protein Gfi-1b"/>
    <property type="match status" value="1"/>
</dbReference>
<dbReference type="GO" id="GO:0006357">
    <property type="term" value="P:regulation of transcription by RNA polymerase II"/>
    <property type="evidence" value="ECO:0000318"/>
    <property type="project" value="GO_Central"/>
</dbReference>
<evidence type="ECO:0000259" key="9">
    <source>
        <dbReference type="PROSITE" id="PS50157"/>
    </source>
</evidence>
<evidence type="ECO:0000256" key="4">
    <source>
        <dbReference type="ARBA" id="ARBA00022771"/>
    </source>
</evidence>
<comment type="subcellular location">
    <subcellularLocation>
        <location evidence="1">Nucleus</location>
    </subcellularLocation>
</comment>
<dbReference type="EMBL" id="ABJB010751075">
    <property type="status" value="NOT_ANNOTATED_CDS"/>
    <property type="molecule type" value="Genomic_DNA"/>
</dbReference>
<proteinExistence type="predicted"/>
<dbReference type="InterPro" id="IPR013087">
    <property type="entry name" value="Znf_C2H2_type"/>
</dbReference>
<evidence type="ECO:0000313" key="11">
    <source>
        <dbReference type="EnsemblMetazoa" id="ISCW001542-PA"/>
    </source>
</evidence>
<dbReference type="GO" id="GO:0008270">
    <property type="term" value="F:zinc ion binding"/>
    <property type="evidence" value="ECO:0007669"/>
    <property type="project" value="UniProtKB-KW"/>
</dbReference>
<feature type="compositionally biased region" description="Basic residues" evidence="8">
    <location>
        <begin position="385"/>
        <end position="394"/>
    </location>
</feature>
<feature type="compositionally biased region" description="Basic and acidic residues" evidence="8">
    <location>
        <begin position="346"/>
        <end position="358"/>
    </location>
</feature>
<feature type="region of interest" description="Disordered" evidence="8">
    <location>
        <begin position="438"/>
        <end position="477"/>
    </location>
</feature>
<dbReference type="EnsemblMetazoa" id="ISCW001542-RA">
    <property type="protein sequence ID" value="ISCW001542-PA"/>
    <property type="gene ID" value="ISCW001542"/>
</dbReference>
<dbReference type="Pfam" id="PF00096">
    <property type="entry name" value="zf-C2H2"/>
    <property type="match status" value="2"/>
</dbReference>